<proteinExistence type="predicted"/>
<dbReference type="EMBL" id="GBXM01055726">
    <property type="protein sequence ID" value="JAH52851.1"/>
    <property type="molecule type" value="Transcribed_RNA"/>
</dbReference>
<sequence length="33" mass="4153">MFLLLQHYRRDWVFSHRTEHTHTHSHTCTHVHT</sequence>
<reference evidence="1" key="2">
    <citation type="journal article" date="2015" name="Fish Shellfish Immunol.">
        <title>Early steps in the European eel (Anguilla anguilla)-Vibrio vulnificus interaction in the gills: Role of the RtxA13 toxin.</title>
        <authorList>
            <person name="Callol A."/>
            <person name="Pajuelo D."/>
            <person name="Ebbesson L."/>
            <person name="Teles M."/>
            <person name="MacKenzie S."/>
            <person name="Amaro C."/>
        </authorList>
    </citation>
    <scope>NUCLEOTIDE SEQUENCE</scope>
</reference>
<protein>
    <submittedName>
        <fullName evidence="1">Uncharacterized protein</fullName>
    </submittedName>
</protein>
<dbReference type="AlphaFoldDB" id="A0A0E9TH00"/>
<organism evidence="1">
    <name type="scientific">Anguilla anguilla</name>
    <name type="common">European freshwater eel</name>
    <name type="synonym">Muraena anguilla</name>
    <dbReference type="NCBI Taxonomy" id="7936"/>
    <lineage>
        <taxon>Eukaryota</taxon>
        <taxon>Metazoa</taxon>
        <taxon>Chordata</taxon>
        <taxon>Craniata</taxon>
        <taxon>Vertebrata</taxon>
        <taxon>Euteleostomi</taxon>
        <taxon>Actinopterygii</taxon>
        <taxon>Neopterygii</taxon>
        <taxon>Teleostei</taxon>
        <taxon>Anguilliformes</taxon>
        <taxon>Anguillidae</taxon>
        <taxon>Anguilla</taxon>
    </lineage>
</organism>
<evidence type="ECO:0000313" key="1">
    <source>
        <dbReference type="EMBL" id="JAH52851.1"/>
    </source>
</evidence>
<name>A0A0E9TH00_ANGAN</name>
<reference evidence="1" key="1">
    <citation type="submission" date="2014-11" db="EMBL/GenBank/DDBJ databases">
        <authorList>
            <person name="Amaro Gonzalez C."/>
        </authorList>
    </citation>
    <scope>NUCLEOTIDE SEQUENCE</scope>
</reference>
<accession>A0A0E9TH00</accession>